<evidence type="ECO:0000256" key="13">
    <source>
        <dbReference type="SAM" id="MobiDB-lite"/>
    </source>
</evidence>
<dbReference type="Pfam" id="PF01336">
    <property type="entry name" value="tRNA_anti-codon"/>
    <property type="match status" value="1"/>
</dbReference>
<evidence type="ECO:0000256" key="3">
    <source>
        <dbReference type="ARBA" id="ARBA00022490"/>
    </source>
</evidence>
<dbReference type="SUPFAM" id="SSF50249">
    <property type="entry name" value="Nucleic acid-binding proteins"/>
    <property type="match status" value="1"/>
</dbReference>
<feature type="region of interest" description="Disordered" evidence="13">
    <location>
        <begin position="1"/>
        <end position="26"/>
    </location>
</feature>
<keyword evidence="16" id="KW-1185">Reference proteome</keyword>
<proteinExistence type="inferred from homology"/>
<evidence type="ECO:0000259" key="14">
    <source>
        <dbReference type="PROSITE" id="PS50862"/>
    </source>
</evidence>
<dbReference type="PANTHER" id="PTHR42918">
    <property type="entry name" value="LYSYL-TRNA SYNTHETASE"/>
    <property type="match status" value="1"/>
</dbReference>
<dbReference type="GO" id="GO:0000287">
    <property type="term" value="F:magnesium ion binding"/>
    <property type="evidence" value="ECO:0007669"/>
    <property type="project" value="UniProtKB-UniRule"/>
</dbReference>
<dbReference type="CDD" id="cd04322">
    <property type="entry name" value="LysRS_N"/>
    <property type="match status" value="1"/>
</dbReference>
<keyword evidence="5 11" id="KW-0479">Metal-binding</keyword>
<keyword evidence="4 11" id="KW-0436">Ligase</keyword>
<comment type="cofactor">
    <cofactor evidence="11 12">
        <name>Mg(2+)</name>
        <dbReference type="ChEBI" id="CHEBI:18420"/>
    </cofactor>
    <text evidence="11 12">Binds 3 Mg(2+) ions per subunit.</text>
</comment>
<dbReference type="InterPro" id="IPR045864">
    <property type="entry name" value="aa-tRNA-synth_II/BPL/LPL"/>
</dbReference>
<dbReference type="Gene3D" id="2.40.50.140">
    <property type="entry name" value="Nucleic acid-binding proteins"/>
    <property type="match status" value="1"/>
</dbReference>
<reference evidence="15" key="1">
    <citation type="journal article" date="2014" name="Int. J. Syst. Evol. Microbiol.">
        <title>Complete genome sequence of Corynebacterium casei LMG S-19264T (=DSM 44701T), isolated from a smear-ripened cheese.</title>
        <authorList>
            <consortium name="US DOE Joint Genome Institute (JGI-PGF)"/>
            <person name="Walter F."/>
            <person name="Albersmeier A."/>
            <person name="Kalinowski J."/>
            <person name="Ruckert C."/>
        </authorList>
    </citation>
    <scope>NUCLEOTIDE SEQUENCE</scope>
    <source>
        <strain evidence="15">CGMCC 1.14988</strain>
    </source>
</reference>
<keyword evidence="9 11" id="KW-0030">Aminoacyl-tRNA synthetase</keyword>
<dbReference type="GO" id="GO:0004824">
    <property type="term" value="F:lysine-tRNA ligase activity"/>
    <property type="evidence" value="ECO:0007669"/>
    <property type="project" value="UniProtKB-UniRule"/>
</dbReference>
<name>A0A8J3AFA0_9ACTN</name>
<dbReference type="GO" id="GO:0005829">
    <property type="term" value="C:cytosol"/>
    <property type="evidence" value="ECO:0007669"/>
    <property type="project" value="TreeGrafter"/>
</dbReference>
<dbReference type="SUPFAM" id="SSF55681">
    <property type="entry name" value="Class II aaRS and biotin synthetases"/>
    <property type="match status" value="1"/>
</dbReference>
<dbReference type="InterPro" id="IPR006195">
    <property type="entry name" value="aa-tRNA-synth_II"/>
</dbReference>
<evidence type="ECO:0000313" key="16">
    <source>
        <dbReference type="Proteomes" id="UP000650511"/>
    </source>
</evidence>
<comment type="similarity">
    <text evidence="2 11">Belongs to the class-II aminoacyl-tRNA synthetase family.</text>
</comment>
<dbReference type="NCBIfam" id="TIGR00499">
    <property type="entry name" value="lysS_bact"/>
    <property type="match status" value="1"/>
</dbReference>
<dbReference type="InterPro" id="IPR002313">
    <property type="entry name" value="Lys-tRNA-ligase_II"/>
</dbReference>
<dbReference type="PANTHER" id="PTHR42918:SF15">
    <property type="entry name" value="LYSINE--TRNA LIGASE, CHLOROPLASTIC_MITOCHONDRIAL"/>
    <property type="match status" value="1"/>
</dbReference>
<feature type="binding site" evidence="11">
    <location>
        <position position="421"/>
    </location>
    <ligand>
        <name>Mg(2+)</name>
        <dbReference type="ChEBI" id="CHEBI:18420"/>
        <label>1</label>
    </ligand>
</feature>
<dbReference type="PROSITE" id="PS50862">
    <property type="entry name" value="AA_TRNA_LIGASE_II"/>
    <property type="match status" value="1"/>
</dbReference>
<feature type="domain" description="Aminoacyl-transfer RNA synthetases class-II family profile" evidence="14">
    <location>
        <begin position="190"/>
        <end position="509"/>
    </location>
</feature>
<comment type="catalytic activity">
    <reaction evidence="10 11 12">
        <text>tRNA(Lys) + L-lysine + ATP = L-lysyl-tRNA(Lys) + AMP + diphosphate</text>
        <dbReference type="Rhea" id="RHEA:20792"/>
        <dbReference type="Rhea" id="RHEA-COMP:9696"/>
        <dbReference type="Rhea" id="RHEA-COMP:9697"/>
        <dbReference type="ChEBI" id="CHEBI:30616"/>
        <dbReference type="ChEBI" id="CHEBI:32551"/>
        <dbReference type="ChEBI" id="CHEBI:33019"/>
        <dbReference type="ChEBI" id="CHEBI:78442"/>
        <dbReference type="ChEBI" id="CHEBI:78529"/>
        <dbReference type="ChEBI" id="CHEBI:456215"/>
        <dbReference type="EC" id="6.1.1.6"/>
    </reaction>
</comment>
<feature type="binding site" evidence="11">
    <location>
        <position position="428"/>
    </location>
    <ligand>
        <name>Mg(2+)</name>
        <dbReference type="ChEBI" id="CHEBI:18420"/>
        <label>1</label>
    </ligand>
</feature>
<evidence type="ECO:0000313" key="15">
    <source>
        <dbReference type="EMBL" id="GGI07776.1"/>
    </source>
</evidence>
<keyword evidence="6 11" id="KW-0547">Nucleotide-binding</keyword>
<evidence type="ECO:0000256" key="12">
    <source>
        <dbReference type="RuleBase" id="RU000336"/>
    </source>
</evidence>
<evidence type="ECO:0000256" key="10">
    <source>
        <dbReference type="ARBA" id="ARBA00048573"/>
    </source>
</evidence>
<comment type="subcellular location">
    <subcellularLocation>
        <location evidence="1 11">Cytoplasm</location>
    </subcellularLocation>
</comment>
<dbReference type="Gene3D" id="3.30.930.10">
    <property type="entry name" value="Bira Bifunctional Protein, Domain 2"/>
    <property type="match status" value="1"/>
</dbReference>
<evidence type="ECO:0000256" key="9">
    <source>
        <dbReference type="ARBA" id="ARBA00023146"/>
    </source>
</evidence>
<evidence type="ECO:0000256" key="4">
    <source>
        <dbReference type="ARBA" id="ARBA00022598"/>
    </source>
</evidence>
<dbReference type="InterPro" id="IPR044136">
    <property type="entry name" value="Lys-tRNA-ligase_II_N"/>
</dbReference>
<accession>A0A8J3AFA0</accession>
<evidence type="ECO:0000256" key="7">
    <source>
        <dbReference type="ARBA" id="ARBA00022840"/>
    </source>
</evidence>
<feature type="binding site" evidence="11">
    <location>
        <position position="428"/>
    </location>
    <ligand>
        <name>Mg(2+)</name>
        <dbReference type="ChEBI" id="CHEBI:18420"/>
        <label>2</label>
    </ligand>
</feature>
<dbReference type="GO" id="GO:0006430">
    <property type="term" value="P:lysyl-tRNA aminoacylation"/>
    <property type="evidence" value="ECO:0007669"/>
    <property type="project" value="UniProtKB-UniRule"/>
</dbReference>
<organism evidence="15 16">
    <name type="scientific">Egicoccus halophilus</name>
    <dbReference type="NCBI Taxonomy" id="1670830"/>
    <lineage>
        <taxon>Bacteria</taxon>
        <taxon>Bacillati</taxon>
        <taxon>Actinomycetota</taxon>
        <taxon>Nitriliruptoria</taxon>
        <taxon>Egicoccales</taxon>
        <taxon>Egicoccaceae</taxon>
        <taxon>Egicoccus</taxon>
    </lineage>
</organism>
<dbReference type="InterPro" id="IPR018149">
    <property type="entry name" value="Lys-tRNA-synth_II_C"/>
</dbReference>
<evidence type="ECO:0000256" key="6">
    <source>
        <dbReference type="ARBA" id="ARBA00022741"/>
    </source>
</evidence>
<evidence type="ECO:0000256" key="2">
    <source>
        <dbReference type="ARBA" id="ARBA00008226"/>
    </source>
</evidence>
<dbReference type="AlphaFoldDB" id="A0A8J3AFA0"/>
<dbReference type="HAMAP" id="MF_00252">
    <property type="entry name" value="Lys_tRNA_synth_class2"/>
    <property type="match status" value="1"/>
</dbReference>
<sequence>MTDAQHPDDATSDDTTSTSESKLDEIVASRRAKVGQLREAGVEPYPVRFSPSATVAQVRDRYPDLEPGTETGDQVTVAGRVVAKRSMGRLRFLVLREEGADLQLFCPVKALDEPSRELIELLDVGDWIGATGEVLATKTGELSVKPSTLTLLGKGLRPLPSTWYGLSDTEARFRQRELDLVVNADARRVFAIRAKVFRALRAELDEREYVEVETPMLHPVPGGATAKPFVTHHNALDVDLYLRIAPELYLKRLVAGGMRRVYEINRSFRNEGMSTRHNPEFTMLESYEAYADYADVMDLTEALFRRAAQEALGTLELTYQGREVSLARPFRRATLLELTREATGRDELSYDTPVDELQTLCADHDVHTEDAWGPGKLLLELYEALVEHTLWDPTFVIDYPVEVSPLARRHRDDPQVTERFELILVGREHANAFSELTDPDDQRGRFEAQARAKAAGDDEAMAVDESYLRAMELGMPPIGGLGIGVDRLVMLLADVANIRDVILFPTLRPEQQA</sequence>
<comment type="caution">
    <text evidence="15">The sequence shown here is derived from an EMBL/GenBank/DDBJ whole genome shotgun (WGS) entry which is preliminary data.</text>
</comment>
<dbReference type="OrthoDB" id="9801152at2"/>
<dbReference type="EC" id="6.1.1.6" evidence="11"/>
<dbReference type="GO" id="GO:0005524">
    <property type="term" value="F:ATP binding"/>
    <property type="evidence" value="ECO:0007669"/>
    <property type="project" value="UniProtKB-UniRule"/>
</dbReference>
<comment type="subunit">
    <text evidence="11">Homodimer.</text>
</comment>
<keyword evidence="7 11" id="KW-0067">ATP-binding</keyword>
<reference evidence="15" key="2">
    <citation type="submission" date="2020-09" db="EMBL/GenBank/DDBJ databases">
        <authorList>
            <person name="Sun Q."/>
            <person name="Zhou Y."/>
        </authorList>
    </citation>
    <scope>NUCLEOTIDE SEQUENCE</scope>
    <source>
        <strain evidence="15">CGMCC 1.14988</strain>
    </source>
</reference>
<dbReference type="PRINTS" id="PR00982">
    <property type="entry name" value="TRNASYNTHLYS"/>
</dbReference>
<evidence type="ECO:0000256" key="5">
    <source>
        <dbReference type="ARBA" id="ARBA00022723"/>
    </source>
</evidence>
<protein>
    <recommendedName>
        <fullName evidence="11">Lysine--tRNA ligase</fullName>
        <ecNumber evidence="11">6.1.1.6</ecNumber>
    </recommendedName>
    <alternativeName>
        <fullName evidence="11">Lysyl-tRNA synthetase</fullName>
        <shortName evidence="11">LysRS</shortName>
    </alternativeName>
</protein>
<gene>
    <name evidence="11 15" type="primary">lysS</name>
    <name evidence="15" type="ORF">GCM10011354_25780</name>
</gene>
<dbReference type="Pfam" id="PF00152">
    <property type="entry name" value="tRNA-synt_2"/>
    <property type="match status" value="1"/>
</dbReference>
<dbReference type="FunFam" id="3.30.930.10:FF:000238">
    <property type="entry name" value="Lysine--tRNA ligase"/>
    <property type="match status" value="1"/>
</dbReference>
<dbReference type="InterPro" id="IPR012340">
    <property type="entry name" value="NA-bd_OB-fold"/>
</dbReference>
<dbReference type="InterPro" id="IPR004365">
    <property type="entry name" value="NA-bd_OB_tRNA"/>
</dbReference>
<dbReference type="InterPro" id="IPR004364">
    <property type="entry name" value="Aa-tRNA-synt_II"/>
</dbReference>
<keyword evidence="8 11" id="KW-0648">Protein biosynthesis</keyword>
<evidence type="ECO:0000256" key="8">
    <source>
        <dbReference type="ARBA" id="ARBA00022917"/>
    </source>
</evidence>
<evidence type="ECO:0000256" key="1">
    <source>
        <dbReference type="ARBA" id="ARBA00004496"/>
    </source>
</evidence>
<dbReference type="GO" id="GO:0000049">
    <property type="term" value="F:tRNA binding"/>
    <property type="evidence" value="ECO:0007669"/>
    <property type="project" value="TreeGrafter"/>
</dbReference>
<dbReference type="RefSeq" id="WP_130651071.1">
    <property type="nucleotide sequence ID" value="NZ_BMHA01000009.1"/>
</dbReference>
<dbReference type="CDD" id="cd00775">
    <property type="entry name" value="LysRS_core"/>
    <property type="match status" value="1"/>
</dbReference>
<evidence type="ECO:0000256" key="11">
    <source>
        <dbReference type="HAMAP-Rule" id="MF_00252"/>
    </source>
</evidence>
<dbReference type="EMBL" id="BMHA01000009">
    <property type="protein sequence ID" value="GGI07776.1"/>
    <property type="molecule type" value="Genomic_DNA"/>
</dbReference>
<keyword evidence="11 12" id="KW-0460">Magnesium</keyword>
<dbReference type="Proteomes" id="UP000650511">
    <property type="component" value="Unassembled WGS sequence"/>
</dbReference>
<keyword evidence="3 11" id="KW-0963">Cytoplasm</keyword>
<dbReference type="NCBIfam" id="NF001756">
    <property type="entry name" value="PRK00484.1"/>
    <property type="match status" value="1"/>
</dbReference>